<protein>
    <submittedName>
        <fullName evidence="1">Uncharacterized protein</fullName>
    </submittedName>
</protein>
<dbReference type="EMBL" id="LS974621">
    <property type="protein sequence ID" value="CAG7873856.1"/>
    <property type="molecule type" value="Genomic_DNA"/>
</dbReference>
<name>A0A8D9GAA3_BRACM</name>
<dbReference type="Gramene" id="A05p03770.2_BraZ1">
    <property type="protein sequence ID" value="A05p03770.2_BraZ1.CDS.1"/>
    <property type="gene ID" value="A05g03770.2_BraZ1"/>
</dbReference>
<feature type="non-terminal residue" evidence="1">
    <location>
        <position position="1"/>
    </location>
</feature>
<feature type="non-terminal residue" evidence="1">
    <location>
        <position position="64"/>
    </location>
</feature>
<dbReference type="Proteomes" id="UP000694005">
    <property type="component" value="Chromosome A05"/>
</dbReference>
<evidence type="ECO:0000313" key="1">
    <source>
        <dbReference type="EMBL" id="CAG7873856.1"/>
    </source>
</evidence>
<sequence length="64" mass="7038">KLKEALHSRKESAGTVKGLQKLSELLQAQLCHVQMKSLDVITLLTENNKLWSQRGGVPSHGTSN</sequence>
<proteinExistence type="predicted"/>
<dbReference type="AlphaFoldDB" id="A0A8D9GAA3"/>
<reference evidence="1 2" key="1">
    <citation type="submission" date="2021-07" db="EMBL/GenBank/DDBJ databases">
        <authorList>
            <consortium name="Genoscope - CEA"/>
            <person name="William W."/>
        </authorList>
    </citation>
    <scope>NUCLEOTIDE SEQUENCE [LARGE SCALE GENOMIC DNA]</scope>
</reference>
<gene>
    <name evidence="1" type="ORF">BRAPAZ1V2_A05P03770.2</name>
</gene>
<evidence type="ECO:0000313" key="2">
    <source>
        <dbReference type="Proteomes" id="UP000694005"/>
    </source>
</evidence>
<accession>A0A8D9GAA3</accession>
<organism evidence="1 2">
    <name type="scientific">Brassica campestris</name>
    <name type="common">Field mustard</name>
    <dbReference type="NCBI Taxonomy" id="3711"/>
    <lineage>
        <taxon>Eukaryota</taxon>
        <taxon>Viridiplantae</taxon>
        <taxon>Streptophyta</taxon>
        <taxon>Embryophyta</taxon>
        <taxon>Tracheophyta</taxon>
        <taxon>Spermatophyta</taxon>
        <taxon>Magnoliopsida</taxon>
        <taxon>eudicotyledons</taxon>
        <taxon>Gunneridae</taxon>
        <taxon>Pentapetalae</taxon>
        <taxon>rosids</taxon>
        <taxon>malvids</taxon>
        <taxon>Brassicales</taxon>
        <taxon>Brassicaceae</taxon>
        <taxon>Brassiceae</taxon>
        <taxon>Brassica</taxon>
    </lineage>
</organism>